<dbReference type="AlphaFoldDB" id="A0A0G0PIM1"/>
<feature type="coiled-coil region" evidence="1">
    <location>
        <begin position="7"/>
        <end position="65"/>
    </location>
</feature>
<dbReference type="Proteomes" id="UP000034793">
    <property type="component" value="Unassembled WGS sequence"/>
</dbReference>
<organism evidence="2 3">
    <name type="scientific">Candidatus Woesebacteria bacterium GW2011_GWA1_39_8</name>
    <dbReference type="NCBI Taxonomy" id="1618552"/>
    <lineage>
        <taxon>Bacteria</taxon>
        <taxon>Candidatus Woeseibacteriota</taxon>
    </lineage>
</organism>
<accession>A0A0G0PIM1</accession>
<evidence type="ECO:0000256" key="1">
    <source>
        <dbReference type="SAM" id="Coils"/>
    </source>
</evidence>
<sequence length="65" mass="7525">MTNQKKLLELEEKLAKYEKQLSEAMIGYRGVVHESAVSEIKHTKVMVLRAIVEELKQEISVLKKK</sequence>
<name>A0A0G0PIM1_9BACT</name>
<protein>
    <submittedName>
        <fullName evidence="2">Uncharacterized protein</fullName>
    </submittedName>
</protein>
<proteinExistence type="predicted"/>
<evidence type="ECO:0000313" key="3">
    <source>
        <dbReference type="Proteomes" id="UP000034793"/>
    </source>
</evidence>
<reference evidence="2 3" key="1">
    <citation type="journal article" date="2015" name="Nature">
        <title>rRNA introns, odd ribosomes, and small enigmatic genomes across a large radiation of phyla.</title>
        <authorList>
            <person name="Brown C.T."/>
            <person name="Hug L.A."/>
            <person name="Thomas B.C."/>
            <person name="Sharon I."/>
            <person name="Castelle C.J."/>
            <person name="Singh A."/>
            <person name="Wilkins M.J."/>
            <person name="Williams K.H."/>
            <person name="Banfield J.F."/>
        </authorList>
    </citation>
    <scope>NUCLEOTIDE SEQUENCE [LARGE SCALE GENOMIC DNA]</scope>
</reference>
<keyword evidence="1" id="KW-0175">Coiled coil</keyword>
<comment type="caution">
    <text evidence="2">The sequence shown here is derived from an EMBL/GenBank/DDBJ whole genome shotgun (WGS) entry which is preliminary data.</text>
</comment>
<gene>
    <name evidence="2" type="ORF">UT61_C0068G0011</name>
</gene>
<dbReference type="EMBL" id="LBXL01000068">
    <property type="protein sequence ID" value="KKR27733.1"/>
    <property type="molecule type" value="Genomic_DNA"/>
</dbReference>
<evidence type="ECO:0000313" key="2">
    <source>
        <dbReference type="EMBL" id="KKR27733.1"/>
    </source>
</evidence>